<comment type="pathway">
    <text evidence="1">Protein modification; protein ubiquitination.</text>
</comment>
<dbReference type="OrthoDB" id="10252231at2759"/>
<evidence type="ECO:0000256" key="7">
    <source>
        <dbReference type="SAM" id="MobiDB-lite"/>
    </source>
</evidence>
<dbReference type="Gene3D" id="3.40.50.720">
    <property type="entry name" value="NAD(P)-binding Rossmann-like Domain"/>
    <property type="match status" value="1"/>
</dbReference>
<dbReference type="NCBIfam" id="TIGR01408">
    <property type="entry name" value="Ube1"/>
    <property type="match status" value="1"/>
</dbReference>
<evidence type="ECO:0000256" key="1">
    <source>
        <dbReference type="ARBA" id="ARBA00004906"/>
    </source>
</evidence>
<dbReference type="GO" id="GO:0016925">
    <property type="term" value="P:protein sumoylation"/>
    <property type="evidence" value="ECO:0007669"/>
    <property type="project" value="TreeGrafter"/>
</dbReference>
<dbReference type="InterPro" id="IPR038252">
    <property type="entry name" value="UBA_E1_C_sf"/>
</dbReference>
<reference evidence="9" key="1">
    <citation type="submission" date="2021-02" db="EMBL/GenBank/DDBJ databases">
        <authorList>
            <person name="Nowell W R."/>
        </authorList>
    </citation>
    <scope>NUCLEOTIDE SEQUENCE</scope>
    <source>
        <strain evidence="9">Ploen Becks lab</strain>
    </source>
</reference>
<dbReference type="InterPro" id="IPR018075">
    <property type="entry name" value="UBQ-activ_enz_E1"/>
</dbReference>
<feature type="domain" description="Ubiquitin-activating enzyme E1 C-terminal" evidence="8">
    <location>
        <begin position="861"/>
        <end position="995"/>
    </location>
</feature>
<evidence type="ECO:0000259" key="8">
    <source>
        <dbReference type="SMART" id="SM00985"/>
    </source>
</evidence>
<keyword evidence="10" id="KW-1185">Reference proteome</keyword>
<keyword evidence="4" id="KW-0547">Nucleotide-binding</keyword>
<evidence type="ECO:0000313" key="9">
    <source>
        <dbReference type="EMBL" id="CAF0884359.1"/>
    </source>
</evidence>
<dbReference type="GO" id="GO:0005524">
    <property type="term" value="F:ATP binding"/>
    <property type="evidence" value="ECO:0007669"/>
    <property type="project" value="UniProtKB-KW"/>
</dbReference>
<dbReference type="InterPro" id="IPR000594">
    <property type="entry name" value="ThiF_NAD_FAD-bd"/>
</dbReference>
<keyword evidence="3" id="KW-0436">Ligase</keyword>
<protein>
    <recommendedName>
        <fullName evidence="8">Ubiquitin-activating enzyme E1 C-terminal domain-containing protein</fullName>
    </recommendedName>
</protein>
<dbReference type="Proteomes" id="UP000663879">
    <property type="component" value="Unassembled WGS sequence"/>
</dbReference>
<dbReference type="InterPro" id="IPR042063">
    <property type="entry name" value="Ubi_acti_E1_SCCH"/>
</dbReference>
<dbReference type="Pfam" id="PF09358">
    <property type="entry name" value="E1_UFD"/>
    <property type="match status" value="1"/>
</dbReference>
<dbReference type="InterPro" id="IPR018965">
    <property type="entry name" value="Ub-activating_enz_E1_C"/>
</dbReference>
<keyword evidence="6" id="KW-0067">ATP-binding</keyword>
<evidence type="ECO:0000256" key="3">
    <source>
        <dbReference type="ARBA" id="ARBA00022598"/>
    </source>
</evidence>
<dbReference type="InterPro" id="IPR042302">
    <property type="entry name" value="E1_FCCH_sf"/>
</dbReference>
<dbReference type="FunFam" id="3.50.50.80:FF:000001">
    <property type="entry name" value="ubiquitin-like modifier-activating enzyme 1"/>
    <property type="match status" value="1"/>
</dbReference>
<dbReference type="UniPathway" id="UPA00143"/>
<comment type="similarity">
    <text evidence="2">Belongs to the ubiquitin-activating E1 family.</text>
</comment>
<dbReference type="Gene3D" id="2.40.30.180">
    <property type="entry name" value="Ubiquitin-activating enzyme E1, FCCH domain"/>
    <property type="match status" value="1"/>
</dbReference>
<dbReference type="AlphaFoldDB" id="A0A813YH24"/>
<comment type="caution">
    <text evidence="9">The sequence shown here is derived from an EMBL/GenBank/DDBJ whole genome shotgun (WGS) entry which is preliminary data.</text>
</comment>
<dbReference type="InterPro" id="IPR042449">
    <property type="entry name" value="Ub-E1_IAD_1"/>
</dbReference>
<accession>A0A813YH24</accession>
<feature type="compositionally biased region" description="Basic and acidic residues" evidence="7">
    <location>
        <begin position="742"/>
        <end position="758"/>
    </location>
</feature>
<dbReference type="GO" id="GO:0016567">
    <property type="term" value="P:protein ubiquitination"/>
    <property type="evidence" value="ECO:0007669"/>
    <property type="project" value="UniProtKB-UniPathway"/>
</dbReference>
<evidence type="ECO:0000313" key="10">
    <source>
        <dbReference type="Proteomes" id="UP000663879"/>
    </source>
</evidence>
<dbReference type="InterPro" id="IPR045886">
    <property type="entry name" value="ThiF/MoeB/HesA"/>
</dbReference>
<dbReference type="PRINTS" id="PR01849">
    <property type="entry name" value="UBIQUITINACT"/>
</dbReference>
<feature type="region of interest" description="Disordered" evidence="7">
    <location>
        <begin position="737"/>
        <end position="758"/>
    </location>
</feature>
<dbReference type="PANTHER" id="PTHR10953:SF186">
    <property type="entry name" value="UBIQUITIN-LIKE MODIFIER-ACTIVATING ENZYME 6"/>
    <property type="match status" value="1"/>
</dbReference>
<dbReference type="Gene3D" id="1.10.10.2660">
    <property type="entry name" value="Ubiquitin-activating enzyme E1, SCCH domain"/>
    <property type="match status" value="1"/>
</dbReference>
<dbReference type="Gene3D" id="3.40.50.12550">
    <property type="entry name" value="Ubiquitin-activating enzyme E1, inactive adenylation domain, subdomain 2"/>
    <property type="match status" value="1"/>
</dbReference>
<dbReference type="Gene3D" id="3.10.290.60">
    <property type="entry name" value="Ubiquitin-activating enzyme E1, UFD domain"/>
    <property type="match status" value="1"/>
</dbReference>
<dbReference type="EMBL" id="CAJNOC010001694">
    <property type="protein sequence ID" value="CAF0884359.1"/>
    <property type="molecule type" value="Genomic_DNA"/>
</dbReference>
<dbReference type="InterPro" id="IPR019572">
    <property type="entry name" value="UBA_E1_SCCH"/>
</dbReference>
<dbReference type="Gene3D" id="3.50.50.80">
    <property type="entry name" value="Ubiquitin-activating enzyme E1, inactive adenylation domain, subdomain 1"/>
    <property type="match status" value="1"/>
</dbReference>
<gene>
    <name evidence="9" type="ORF">OXX778_LOCUS10582</name>
</gene>
<keyword evidence="5" id="KW-0833">Ubl conjugation pathway</keyword>
<evidence type="ECO:0000256" key="6">
    <source>
        <dbReference type="ARBA" id="ARBA00022840"/>
    </source>
</evidence>
<dbReference type="FunFam" id="3.50.50.80:FF:000002">
    <property type="entry name" value="SUMO-activating enzyme subunit 2"/>
    <property type="match status" value="1"/>
</dbReference>
<dbReference type="SUPFAM" id="SSF69572">
    <property type="entry name" value="Activating enzymes of the ubiquitin-like proteins"/>
    <property type="match status" value="2"/>
</dbReference>
<dbReference type="InterPro" id="IPR035985">
    <property type="entry name" value="Ubiquitin-activating_enz"/>
</dbReference>
<dbReference type="PANTHER" id="PTHR10953">
    <property type="entry name" value="UBIQUITIN-ACTIVATING ENZYME E1"/>
    <property type="match status" value="1"/>
</dbReference>
<dbReference type="SMART" id="SM00985">
    <property type="entry name" value="UBA_e1_C"/>
    <property type="match status" value="1"/>
</dbReference>
<dbReference type="Pfam" id="PF00899">
    <property type="entry name" value="ThiF"/>
    <property type="match status" value="2"/>
</dbReference>
<evidence type="ECO:0000256" key="2">
    <source>
        <dbReference type="ARBA" id="ARBA00005673"/>
    </source>
</evidence>
<dbReference type="GO" id="GO:0005737">
    <property type="term" value="C:cytoplasm"/>
    <property type="evidence" value="ECO:0007669"/>
    <property type="project" value="TreeGrafter"/>
</dbReference>
<name>A0A813YH24_9BILA</name>
<dbReference type="Pfam" id="PF10585">
    <property type="entry name" value="UBA_E1_SCCH"/>
    <property type="match status" value="1"/>
</dbReference>
<evidence type="ECO:0000256" key="5">
    <source>
        <dbReference type="ARBA" id="ARBA00022786"/>
    </source>
</evidence>
<dbReference type="InterPro" id="IPR000011">
    <property type="entry name" value="UBQ/SUMO-activ_enz_E1-like"/>
</dbReference>
<proteinExistence type="inferred from homology"/>
<dbReference type="GO" id="GO:0019948">
    <property type="term" value="F:SUMO activating enzyme activity"/>
    <property type="evidence" value="ECO:0007669"/>
    <property type="project" value="TreeGrafter"/>
</dbReference>
<dbReference type="GO" id="GO:0031510">
    <property type="term" value="C:SUMO activating enzyme complex"/>
    <property type="evidence" value="ECO:0007669"/>
    <property type="project" value="TreeGrafter"/>
</dbReference>
<sequence length="1000" mass="115078">MNEIDQDLYSRQIYVLGNQAMVKLTKANVLLNSVGSLGVEIAKNLILAGIGSLSIIETKQCSISDLSSQFFINQNHVDSNLNRVDACFDDLKNLNPYVKIECFNSETDLENLNFLKKFNCVILTELYDLDKLVRINKICRENDINFILSNTFGLFGYSFTDFGSNFEVLDADGEDYKDVFILKISKNEREYTVETLDQRSHNLEAGDLIKLTEIEGLNEMNNQIVKVTKIINSYKFIFDSEINGEYQRGGIFRKIKQKMTMNFQSLEQQLQNPELLYPDLNESKFFNPKIVHEFIKNYKIDLTYDQFFTKVQSLLTETDSEYLKNLSKIFYESINCNFSPYSSIFGGIVAQECLKSITNKFIPIKQWLFLDSAELYESKFPISMKQDRYDELRKCFGGEETLSKLFKTRLFMVGCGAIGCEMIKNYALLGIGKEGEITITDNDLIEKSNLNRQFLFRSKDIQRPKSVVAGEAVLKINPDIKIRSLETKVCPQTEIEFNDNFFQSQNLCVNALDNVEARRYMDSRCVTNQKALIESGTLGAKGHVQVILPRMTESYTSQKDPNDSEGEIPYCTLKSFPSNIEHCIQWSRDKFESIFKIKPSLANKFVDKNNLEILVTQLSEENQVEDLAKFCKIIRNYCFDFSDCIRLARVKFEKYFSNKAKDILNMYPSDHLMSDGSPFWKLPKRQPTPVMFDITDELHLDFVSSLARLLSEVYGCDKNYNRDFLIETLKSSKVPEWQPRNKHIETDESKKKSDDNQQSKELSFSQCIQIIQDFNLKNKKLKLEFINFEKDNDQNGHIDFIHATSNLRARMYGLENADKLQVKKVAGKIVPAIATTTSVIAGLATIELIKIVQQNWNFEKFRNTFLNLGISLILLSEPGACPKTKITDDCYVTLWDKWSIKGNEAFTLKQFIQSIKNTYKLTVSGVMYGSKSIYIPVMPGHAKRLNEKMLKLIKGVSSLSALGKASENYCDLYLTYEECDNDSENRDKNNLCPPIRYFFN</sequence>
<organism evidence="9 10">
    <name type="scientific">Brachionus calyciflorus</name>
    <dbReference type="NCBI Taxonomy" id="104777"/>
    <lineage>
        <taxon>Eukaryota</taxon>
        <taxon>Metazoa</taxon>
        <taxon>Spiralia</taxon>
        <taxon>Gnathifera</taxon>
        <taxon>Rotifera</taxon>
        <taxon>Eurotatoria</taxon>
        <taxon>Monogononta</taxon>
        <taxon>Pseudotrocha</taxon>
        <taxon>Ploima</taxon>
        <taxon>Brachionidae</taxon>
        <taxon>Brachionus</taxon>
    </lineage>
</organism>
<evidence type="ECO:0000256" key="4">
    <source>
        <dbReference type="ARBA" id="ARBA00022741"/>
    </source>
</evidence>